<protein>
    <recommendedName>
        <fullName evidence="1">BioF2-like acetyltransferase domain-containing protein</fullName>
    </recommendedName>
</protein>
<keyword evidence="3" id="KW-1185">Reference proteome</keyword>
<evidence type="ECO:0000313" key="3">
    <source>
        <dbReference type="Proteomes" id="UP000193200"/>
    </source>
</evidence>
<proteinExistence type="predicted"/>
<dbReference type="RefSeq" id="WP_085884532.1">
    <property type="nucleotide sequence ID" value="NZ_FWFR01000003.1"/>
</dbReference>
<dbReference type="Gene3D" id="3.40.630.30">
    <property type="match status" value="1"/>
</dbReference>
<gene>
    <name evidence="2" type="ORF">OCH7691_03160</name>
</gene>
<dbReference type="Pfam" id="PF13480">
    <property type="entry name" value="Acetyltransf_6"/>
    <property type="match status" value="1"/>
</dbReference>
<evidence type="ECO:0000259" key="1">
    <source>
        <dbReference type="Pfam" id="PF13480"/>
    </source>
</evidence>
<name>A0A1Y5TSH7_9PROT</name>
<accession>A0A1Y5TSH7</accession>
<dbReference type="AlphaFoldDB" id="A0A1Y5TSH7"/>
<dbReference type="EMBL" id="FWFR01000003">
    <property type="protein sequence ID" value="SLN69144.1"/>
    <property type="molecule type" value="Genomic_DNA"/>
</dbReference>
<dbReference type="Proteomes" id="UP000193200">
    <property type="component" value="Unassembled WGS sequence"/>
</dbReference>
<organism evidence="2 3">
    <name type="scientific">Oceanibacterium hippocampi</name>
    <dbReference type="NCBI Taxonomy" id="745714"/>
    <lineage>
        <taxon>Bacteria</taxon>
        <taxon>Pseudomonadati</taxon>
        <taxon>Pseudomonadota</taxon>
        <taxon>Alphaproteobacteria</taxon>
        <taxon>Sneathiellales</taxon>
        <taxon>Sneathiellaceae</taxon>
        <taxon>Oceanibacterium</taxon>
    </lineage>
</organism>
<dbReference type="SUPFAM" id="SSF55729">
    <property type="entry name" value="Acyl-CoA N-acyltransferases (Nat)"/>
    <property type="match status" value="1"/>
</dbReference>
<dbReference type="InParanoid" id="A0A1Y5TSH7"/>
<sequence>MQGSRLAGELATCPEPAALEAEWRALEARADGRFFLSWPWIGTLIALAGPPSHCLRIRDGAETVGLALVYAAPGNPRALHLNETGDPAKDTIYIEYNGLLADRRIGAAAVEVAMQVLRAASLEKGGPRRIRMSCVTETWHEAAGRQPWLLARAHAQGCFGVDLVALRAAGGDYVGTLGRNSRQQLRRSLRAYADDGELRVERAADVAEAQAWLRALAELHQRRWEGRGKRGAFAEPFFLRFHDRLIATNHAAGAVDLLRVSAGSENLGYLYNFIHKDKVYFYQSGFVYGEGRDRRPGMVSHAKSIEFYCREGRDYYDFMAGGERYKASLGVHVEDLWSFTLEYPSLFNRVTNKVRRFKNRAKS</sequence>
<reference evidence="2 3" key="1">
    <citation type="submission" date="2017-03" db="EMBL/GenBank/DDBJ databases">
        <authorList>
            <person name="Afonso C.L."/>
            <person name="Miller P.J."/>
            <person name="Scott M.A."/>
            <person name="Spackman E."/>
            <person name="Goraichik I."/>
            <person name="Dimitrov K.M."/>
            <person name="Suarez D.L."/>
            <person name="Swayne D.E."/>
        </authorList>
    </citation>
    <scope>NUCLEOTIDE SEQUENCE [LARGE SCALE GENOMIC DNA]</scope>
    <source>
        <strain evidence="2 3">CECT 7691</strain>
    </source>
</reference>
<evidence type="ECO:0000313" key="2">
    <source>
        <dbReference type="EMBL" id="SLN69144.1"/>
    </source>
</evidence>
<feature type="domain" description="BioF2-like acetyltransferase" evidence="1">
    <location>
        <begin position="179"/>
        <end position="326"/>
    </location>
</feature>
<dbReference type="InterPro" id="IPR038740">
    <property type="entry name" value="BioF2-like_GNAT_dom"/>
</dbReference>
<dbReference type="InterPro" id="IPR016181">
    <property type="entry name" value="Acyl_CoA_acyltransferase"/>
</dbReference>